<dbReference type="AlphaFoldDB" id="A0A846RQR0"/>
<gene>
    <name evidence="2" type="ORF">BJ994_001988</name>
</gene>
<name>A0A846RQR0_9MICC</name>
<dbReference type="CDD" id="cd00761">
    <property type="entry name" value="Glyco_tranf_GTA_type"/>
    <property type="match status" value="1"/>
</dbReference>
<feature type="domain" description="Glycosyltransferase 2-like" evidence="1">
    <location>
        <begin position="5"/>
        <end position="129"/>
    </location>
</feature>
<dbReference type="RefSeq" id="WP_167993767.1">
    <property type="nucleotide sequence ID" value="NZ_JAATJL010000001.1"/>
</dbReference>
<dbReference type="Proteomes" id="UP000547458">
    <property type="component" value="Unassembled WGS sequence"/>
</dbReference>
<dbReference type="SUPFAM" id="SSF53448">
    <property type="entry name" value="Nucleotide-diphospho-sugar transferases"/>
    <property type="match status" value="1"/>
</dbReference>
<keyword evidence="3" id="KW-1185">Reference proteome</keyword>
<dbReference type="PANTHER" id="PTHR22916">
    <property type="entry name" value="GLYCOSYLTRANSFERASE"/>
    <property type="match status" value="1"/>
</dbReference>
<dbReference type="Pfam" id="PF00535">
    <property type="entry name" value="Glycos_transf_2"/>
    <property type="match status" value="1"/>
</dbReference>
<dbReference type="PANTHER" id="PTHR22916:SF3">
    <property type="entry name" value="UDP-GLCNAC:BETAGAL BETA-1,3-N-ACETYLGLUCOSAMINYLTRANSFERASE-LIKE PROTEIN 1"/>
    <property type="match status" value="1"/>
</dbReference>
<dbReference type="Gene3D" id="3.90.550.10">
    <property type="entry name" value="Spore Coat Polysaccharide Biosynthesis Protein SpsA, Chain A"/>
    <property type="match status" value="1"/>
</dbReference>
<dbReference type="InterPro" id="IPR029044">
    <property type="entry name" value="Nucleotide-diphossugar_trans"/>
</dbReference>
<proteinExistence type="predicted"/>
<evidence type="ECO:0000313" key="2">
    <source>
        <dbReference type="EMBL" id="NJC22912.1"/>
    </source>
</evidence>
<sequence length="299" mass="33332">MTIDVMFPYYGDVPMMKAAIQSILSQDDTDFKLTIVDDGYPDDTLPAYFENLTSSDQRVVYHRNETNLGANGNYRKCVGLVEHDIAVIMGADDLMLPNYLSTIRAAFESSPEIAIVQPGVEIIDENARVYSPLSDRVKTVMRGRAVGASERAVLSGERAASSLLSGNWLYFPSIAWSAKALKSHSFRPEYDVVQDLALALDVLMSGGKLLVAETVCFQYRRHRQSDSSVRALDGRRFDEERRFFDACVEDFQRLGWKKAAASARVHFTSRLNALTLLPKVASTRTWGGLGKLARHAVRP</sequence>
<evidence type="ECO:0000259" key="1">
    <source>
        <dbReference type="Pfam" id="PF00535"/>
    </source>
</evidence>
<evidence type="ECO:0000313" key="3">
    <source>
        <dbReference type="Proteomes" id="UP000547458"/>
    </source>
</evidence>
<keyword evidence="2" id="KW-0808">Transferase</keyword>
<dbReference type="GO" id="GO:0016758">
    <property type="term" value="F:hexosyltransferase activity"/>
    <property type="evidence" value="ECO:0007669"/>
    <property type="project" value="UniProtKB-ARBA"/>
</dbReference>
<protein>
    <submittedName>
        <fullName evidence="2">Glycosyltransferase involved in cell wall biosynthesis</fullName>
    </submittedName>
</protein>
<reference evidence="2 3" key="1">
    <citation type="submission" date="2020-03" db="EMBL/GenBank/DDBJ databases">
        <title>Sequencing the genomes of 1000 actinobacteria strains.</title>
        <authorList>
            <person name="Klenk H.-P."/>
        </authorList>
    </citation>
    <scope>NUCLEOTIDE SEQUENCE [LARGE SCALE GENOMIC DNA]</scope>
    <source>
        <strain evidence="2 3">DSM 16403</strain>
    </source>
</reference>
<dbReference type="InterPro" id="IPR001173">
    <property type="entry name" value="Glyco_trans_2-like"/>
</dbReference>
<accession>A0A846RQR0</accession>
<organism evidence="2 3">
    <name type="scientific">Arthrobacter pigmenti</name>
    <dbReference type="NCBI Taxonomy" id="271432"/>
    <lineage>
        <taxon>Bacteria</taxon>
        <taxon>Bacillati</taxon>
        <taxon>Actinomycetota</taxon>
        <taxon>Actinomycetes</taxon>
        <taxon>Micrococcales</taxon>
        <taxon>Micrococcaceae</taxon>
        <taxon>Arthrobacter</taxon>
    </lineage>
</organism>
<dbReference type="EMBL" id="JAATJL010000001">
    <property type="protein sequence ID" value="NJC22912.1"/>
    <property type="molecule type" value="Genomic_DNA"/>
</dbReference>
<comment type="caution">
    <text evidence="2">The sequence shown here is derived from an EMBL/GenBank/DDBJ whole genome shotgun (WGS) entry which is preliminary data.</text>
</comment>